<accession>A0A381RRX5</accession>
<protein>
    <submittedName>
        <fullName evidence="1">Uncharacterized protein</fullName>
    </submittedName>
</protein>
<gene>
    <name evidence="1" type="ORF">METZ01_LOCUS47490</name>
</gene>
<dbReference type="AlphaFoldDB" id="A0A381RRX5"/>
<sequence>MGSDLYQNTEFGKSYFDLANSIMGCDIQSI</sequence>
<evidence type="ECO:0000313" key="1">
    <source>
        <dbReference type="EMBL" id="SUZ94636.1"/>
    </source>
</evidence>
<reference evidence="1" key="1">
    <citation type="submission" date="2018-05" db="EMBL/GenBank/DDBJ databases">
        <authorList>
            <person name="Lanie J.A."/>
            <person name="Ng W.-L."/>
            <person name="Kazmierczak K.M."/>
            <person name="Andrzejewski T.M."/>
            <person name="Davidsen T.M."/>
            <person name="Wayne K.J."/>
            <person name="Tettelin H."/>
            <person name="Glass J.I."/>
            <person name="Rusch D."/>
            <person name="Podicherti R."/>
            <person name="Tsui H.-C.T."/>
            <person name="Winkler M.E."/>
        </authorList>
    </citation>
    <scope>NUCLEOTIDE SEQUENCE</scope>
</reference>
<name>A0A381RRX5_9ZZZZ</name>
<feature type="non-terminal residue" evidence="1">
    <location>
        <position position="30"/>
    </location>
</feature>
<dbReference type="EMBL" id="UINC01002252">
    <property type="protein sequence ID" value="SUZ94636.1"/>
    <property type="molecule type" value="Genomic_DNA"/>
</dbReference>
<proteinExistence type="predicted"/>
<organism evidence="1">
    <name type="scientific">marine metagenome</name>
    <dbReference type="NCBI Taxonomy" id="408172"/>
    <lineage>
        <taxon>unclassified sequences</taxon>
        <taxon>metagenomes</taxon>
        <taxon>ecological metagenomes</taxon>
    </lineage>
</organism>